<dbReference type="AlphaFoldDB" id="A0A267E594"/>
<comment type="catalytic activity">
    <reaction evidence="7">
        <text>L-cysteinyl-[protein] + hexadecanoyl-CoA = S-hexadecanoyl-L-cysteinyl-[protein] + CoA</text>
        <dbReference type="Rhea" id="RHEA:36683"/>
        <dbReference type="Rhea" id="RHEA-COMP:10131"/>
        <dbReference type="Rhea" id="RHEA-COMP:11032"/>
        <dbReference type="ChEBI" id="CHEBI:29950"/>
        <dbReference type="ChEBI" id="CHEBI:57287"/>
        <dbReference type="ChEBI" id="CHEBI:57379"/>
        <dbReference type="ChEBI" id="CHEBI:74151"/>
        <dbReference type="EC" id="2.3.1.225"/>
    </reaction>
</comment>
<proteinExistence type="inferred from homology"/>
<keyword evidence="10" id="KW-1185">Reference proteome</keyword>
<dbReference type="GO" id="GO:0005794">
    <property type="term" value="C:Golgi apparatus"/>
    <property type="evidence" value="ECO:0007669"/>
    <property type="project" value="TreeGrafter"/>
</dbReference>
<evidence type="ECO:0000313" key="9">
    <source>
        <dbReference type="EMBL" id="PAA56731.1"/>
    </source>
</evidence>
<sequence length="383" mass="43973">PSLQGAMPTELLLVFKRTWFRFVNPASLNRFSAKCYILACACIWSFGVFLIGPINIQRQGWGWWATAFNAAFPTVCLAQMMLNWLLIRTQQRRFVGEPLQMQGEFVLNPNDPEKVHFRKTKDNQQASKKAGSSIVPELYNAYNASQPIPMPQNNPKFKRTIAEDHKYSYLSYKPCFTCRQWRPPRTHHCPLCDICVVKRDHHCFFSGTCIGEGNERFFLVFLFYAVLAATYASVHCILYMVMNFVPRLGLAATLLPVTIAQAFTGSASWQDCILVFTGYCLGFFEPLLLGFLMEHAELISRGGLLSLEVKEKLPIKSSLKPAEALRRVFGERWWLNLLLPVHWIYPTPSEDPNWPHLRLWKDVKVTLMPVNYADLSQRIRLAA</sequence>
<protein>
    <recommendedName>
        <fullName evidence="7">Palmitoyltransferase</fullName>
        <ecNumber evidence="7">2.3.1.225</ecNumber>
    </recommendedName>
</protein>
<comment type="domain">
    <text evidence="7">The DHHC domain is required for palmitoyltransferase activity.</text>
</comment>
<evidence type="ECO:0000256" key="5">
    <source>
        <dbReference type="ARBA" id="ARBA00023136"/>
    </source>
</evidence>
<feature type="transmembrane region" description="Helical" evidence="7">
    <location>
        <begin position="35"/>
        <end position="56"/>
    </location>
</feature>
<dbReference type="OrthoDB" id="302728at2759"/>
<dbReference type="GO" id="GO:0016020">
    <property type="term" value="C:membrane"/>
    <property type="evidence" value="ECO:0007669"/>
    <property type="project" value="UniProtKB-SubCell"/>
</dbReference>
<gene>
    <name evidence="9" type="ORF">BOX15_Mlig026143g3</name>
</gene>
<name>A0A267E594_9PLAT</name>
<dbReference type="GO" id="GO:0019706">
    <property type="term" value="F:protein-cysteine S-palmitoyltransferase activity"/>
    <property type="evidence" value="ECO:0007669"/>
    <property type="project" value="UniProtKB-EC"/>
</dbReference>
<dbReference type="InterPro" id="IPR039859">
    <property type="entry name" value="PFA4/ZDH16/20/ERF2-like"/>
</dbReference>
<dbReference type="Proteomes" id="UP000215902">
    <property type="component" value="Unassembled WGS sequence"/>
</dbReference>
<dbReference type="EMBL" id="NIVC01002581">
    <property type="protein sequence ID" value="PAA56731.1"/>
    <property type="molecule type" value="Genomic_DNA"/>
</dbReference>
<evidence type="ECO:0000256" key="1">
    <source>
        <dbReference type="ARBA" id="ARBA00004141"/>
    </source>
</evidence>
<keyword evidence="6 7" id="KW-0012">Acyltransferase</keyword>
<feature type="transmembrane region" description="Helical" evidence="7">
    <location>
        <begin position="273"/>
        <end position="292"/>
    </location>
</feature>
<accession>A0A267E594</accession>
<organism evidence="9 10">
    <name type="scientific">Macrostomum lignano</name>
    <dbReference type="NCBI Taxonomy" id="282301"/>
    <lineage>
        <taxon>Eukaryota</taxon>
        <taxon>Metazoa</taxon>
        <taxon>Spiralia</taxon>
        <taxon>Lophotrochozoa</taxon>
        <taxon>Platyhelminthes</taxon>
        <taxon>Rhabditophora</taxon>
        <taxon>Macrostomorpha</taxon>
        <taxon>Macrostomida</taxon>
        <taxon>Macrostomidae</taxon>
        <taxon>Macrostomum</taxon>
    </lineage>
</organism>
<feature type="transmembrane region" description="Helical" evidence="7">
    <location>
        <begin position="217"/>
        <end position="241"/>
    </location>
</feature>
<keyword evidence="2 7" id="KW-0808">Transferase</keyword>
<comment type="caution">
    <text evidence="9">The sequence shown here is derived from an EMBL/GenBank/DDBJ whole genome shotgun (WGS) entry which is preliminary data.</text>
</comment>
<dbReference type="PANTHER" id="PTHR22883">
    <property type="entry name" value="ZINC FINGER DHHC DOMAIN CONTAINING PROTEIN"/>
    <property type="match status" value="1"/>
</dbReference>
<keyword evidence="4 7" id="KW-1133">Transmembrane helix</keyword>
<feature type="transmembrane region" description="Helical" evidence="7">
    <location>
        <begin position="62"/>
        <end position="86"/>
    </location>
</feature>
<dbReference type="PROSITE" id="PS50216">
    <property type="entry name" value="DHHC"/>
    <property type="match status" value="1"/>
</dbReference>
<dbReference type="GO" id="GO:0006612">
    <property type="term" value="P:protein targeting to membrane"/>
    <property type="evidence" value="ECO:0007669"/>
    <property type="project" value="TreeGrafter"/>
</dbReference>
<evidence type="ECO:0000256" key="7">
    <source>
        <dbReference type="RuleBase" id="RU079119"/>
    </source>
</evidence>
<feature type="domain" description="Palmitoyltransferase DHHC" evidence="8">
    <location>
        <begin position="172"/>
        <end position="281"/>
    </location>
</feature>
<evidence type="ECO:0000256" key="2">
    <source>
        <dbReference type="ARBA" id="ARBA00022679"/>
    </source>
</evidence>
<comment type="subcellular location">
    <subcellularLocation>
        <location evidence="1">Membrane</location>
        <topology evidence="1">Multi-pass membrane protein</topology>
    </subcellularLocation>
</comment>
<evidence type="ECO:0000259" key="8">
    <source>
        <dbReference type="Pfam" id="PF01529"/>
    </source>
</evidence>
<keyword evidence="5 7" id="KW-0472">Membrane</keyword>
<dbReference type="Pfam" id="PF01529">
    <property type="entry name" value="DHHC"/>
    <property type="match status" value="1"/>
</dbReference>
<comment type="similarity">
    <text evidence="7">Belongs to the DHHC palmitoyltransferase family.</text>
</comment>
<evidence type="ECO:0000256" key="4">
    <source>
        <dbReference type="ARBA" id="ARBA00022989"/>
    </source>
</evidence>
<dbReference type="GO" id="GO:0005783">
    <property type="term" value="C:endoplasmic reticulum"/>
    <property type="evidence" value="ECO:0007669"/>
    <property type="project" value="TreeGrafter"/>
</dbReference>
<dbReference type="EC" id="2.3.1.225" evidence="7"/>
<evidence type="ECO:0000256" key="3">
    <source>
        <dbReference type="ARBA" id="ARBA00022692"/>
    </source>
</evidence>
<evidence type="ECO:0000256" key="6">
    <source>
        <dbReference type="ARBA" id="ARBA00023315"/>
    </source>
</evidence>
<feature type="non-terminal residue" evidence="9">
    <location>
        <position position="1"/>
    </location>
</feature>
<dbReference type="PANTHER" id="PTHR22883:SF452">
    <property type="entry name" value="PALMITOYLTRANSFERASE"/>
    <property type="match status" value="1"/>
</dbReference>
<dbReference type="STRING" id="282301.A0A267E594"/>
<dbReference type="InterPro" id="IPR001594">
    <property type="entry name" value="Palmitoyltrfase_DHHC"/>
</dbReference>
<reference evidence="9 10" key="1">
    <citation type="submission" date="2017-06" db="EMBL/GenBank/DDBJ databases">
        <title>A platform for efficient transgenesis in Macrostomum lignano, a flatworm model organism for stem cell research.</title>
        <authorList>
            <person name="Berezikov E."/>
        </authorList>
    </citation>
    <scope>NUCLEOTIDE SEQUENCE [LARGE SCALE GENOMIC DNA]</scope>
    <source>
        <strain evidence="9">DV1</strain>
        <tissue evidence="9">Whole organism</tissue>
    </source>
</reference>
<evidence type="ECO:0000313" key="10">
    <source>
        <dbReference type="Proteomes" id="UP000215902"/>
    </source>
</evidence>
<keyword evidence="3 7" id="KW-0812">Transmembrane</keyword>